<dbReference type="RefSeq" id="WP_112880932.1">
    <property type="nucleotide sequence ID" value="NZ_QLUW01000001.1"/>
</dbReference>
<dbReference type="Proteomes" id="UP000249260">
    <property type="component" value="Unassembled WGS sequence"/>
</dbReference>
<sequence length="127" mass="13809">MHKWIMFIVFAAASVLGVYLLTTQLPGKPVDEAASLPPGVTLLKVEASADFVFDQEEYKVKKGDKVKLKLVNKSGVHGLAIPDLGIDLQGDKLEQEVVFDKPGKYEMHCAVACGTGHLDMKSVLIVE</sequence>
<keyword evidence="2" id="KW-1185">Reference proteome</keyword>
<evidence type="ECO:0000313" key="1">
    <source>
        <dbReference type="EMBL" id="RAP77809.1"/>
    </source>
</evidence>
<dbReference type="AlphaFoldDB" id="A0A328U5H4"/>
<proteinExistence type="predicted"/>
<evidence type="ECO:0000313" key="2">
    <source>
        <dbReference type="Proteomes" id="UP000249260"/>
    </source>
</evidence>
<dbReference type="SUPFAM" id="SSF49503">
    <property type="entry name" value="Cupredoxins"/>
    <property type="match status" value="1"/>
</dbReference>
<accession>A0A328U5H4</accession>
<name>A0A328U5H4_9BACL</name>
<reference evidence="1 2" key="1">
    <citation type="submission" date="2018-06" db="EMBL/GenBank/DDBJ databases">
        <title>Paenibacillus montanisoli sp. nov., isolated from mountain area soil.</title>
        <authorList>
            <person name="Wu M."/>
        </authorList>
    </citation>
    <scope>NUCLEOTIDE SEQUENCE [LARGE SCALE GENOMIC DNA]</scope>
    <source>
        <strain evidence="1 2">RA17</strain>
    </source>
</reference>
<dbReference type="EMBL" id="QLUW01000001">
    <property type="protein sequence ID" value="RAP77809.1"/>
    <property type="molecule type" value="Genomic_DNA"/>
</dbReference>
<organism evidence="1 2">
    <name type="scientific">Paenibacillus montanisoli</name>
    <dbReference type="NCBI Taxonomy" id="2081970"/>
    <lineage>
        <taxon>Bacteria</taxon>
        <taxon>Bacillati</taxon>
        <taxon>Bacillota</taxon>
        <taxon>Bacilli</taxon>
        <taxon>Bacillales</taxon>
        <taxon>Paenibacillaceae</taxon>
        <taxon>Paenibacillus</taxon>
    </lineage>
</organism>
<protein>
    <submittedName>
        <fullName evidence="1">Cytochrome C oxidase subunit II</fullName>
    </submittedName>
</protein>
<dbReference type="Gene3D" id="2.60.40.420">
    <property type="entry name" value="Cupredoxins - blue copper proteins"/>
    <property type="match status" value="1"/>
</dbReference>
<gene>
    <name evidence="1" type="ORF">DL346_04955</name>
</gene>
<comment type="caution">
    <text evidence="1">The sequence shown here is derived from an EMBL/GenBank/DDBJ whole genome shotgun (WGS) entry which is preliminary data.</text>
</comment>
<dbReference type="OrthoDB" id="279535at2"/>
<dbReference type="InterPro" id="IPR008972">
    <property type="entry name" value="Cupredoxin"/>
</dbReference>